<dbReference type="AlphaFoldDB" id="A0A915PB68"/>
<keyword evidence="1" id="KW-1185">Reference proteome</keyword>
<sequence length="204" mass="24274">MDIELIIDEDYLQTRQFNYLTNLKNKQNLNCSFKYIFENKEMIVGGHLKNENNFIFYNIPNELILINEGEIGGNTKKYSEVEFIIELPSNLILQKYISVPKNQLLYRRFIPNNSSNSFQISILTEFNLNNENIQNEIIIYERMYLENIWQEIYLIDKKLELTEKLNNVKPKKLKELQHKFINEIKNCYEKVVNTDSATNAIFKG</sequence>
<accession>A0A915PB68</accession>
<name>A0A915PB68_9BILA</name>
<evidence type="ECO:0000313" key="1">
    <source>
        <dbReference type="Proteomes" id="UP000887560"/>
    </source>
</evidence>
<evidence type="ECO:0000313" key="2">
    <source>
        <dbReference type="WBParaSite" id="scf7180000424871.g14221"/>
    </source>
</evidence>
<reference evidence="2" key="1">
    <citation type="submission" date="2022-11" db="UniProtKB">
        <authorList>
            <consortium name="WormBaseParasite"/>
        </authorList>
    </citation>
    <scope>IDENTIFICATION</scope>
</reference>
<dbReference type="Proteomes" id="UP000887560">
    <property type="component" value="Unplaced"/>
</dbReference>
<protein>
    <submittedName>
        <fullName evidence="2">Uncharacterized protein</fullName>
    </submittedName>
</protein>
<dbReference type="WBParaSite" id="scf7180000424871.g14221">
    <property type="protein sequence ID" value="scf7180000424871.g14221"/>
    <property type="gene ID" value="scf7180000424871.g14221"/>
</dbReference>
<proteinExistence type="predicted"/>
<organism evidence="1 2">
    <name type="scientific">Meloidogyne floridensis</name>
    <dbReference type="NCBI Taxonomy" id="298350"/>
    <lineage>
        <taxon>Eukaryota</taxon>
        <taxon>Metazoa</taxon>
        <taxon>Ecdysozoa</taxon>
        <taxon>Nematoda</taxon>
        <taxon>Chromadorea</taxon>
        <taxon>Rhabditida</taxon>
        <taxon>Tylenchina</taxon>
        <taxon>Tylenchomorpha</taxon>
        <taxon>Tylenchoidea</taxon>
        <taxon>Meloidogynidae</taxon>
        <taxon>Meloidogyninae</taxon>
        <taxon>Meloidogyne</taxon>
    </lineage>
</organism>